<proteinExistence type="predicted"/>
<protein>
    <submittedName>
        <fullName evidence="2">Uncharacterized protein</fullName>
    </submittedName>
</protein>
<accession>A0ABT6FHP7</accession>
<name>A0ABT6FHP7_9BACT</name>
<evidence type="ECO:0000313" key="3">
    <source>
        <dbReference type="Proteomes" id="UP001216907"/>
    </source>
</evidence>
<organism evidence="2 3">
    <name type="scientific">Paludisphaera mucosa</name>
    <dbReference type="NCBI Taxonomy" id="3030827"/>
    <lineage>
        <taxon>Bacteria</taxon>
        <taxon>Pseudomonadati</taxon>
        <taxon>Planctomycetota</taxon>
        <taxon>Planctomycetia</taxon>
        <taxon>Isosphaerales</taxon>
        <taxon>Isosphaeraceae</taxon>
        <taxon>Paludisphaera</taxon>
    </lineage>
</organism>
<feature type="chain" id="PRO_5047256093" evidence="1">
    <location>
        <begin position="35"/>
        <end position="466"/>
    </location>
</feature>
<gene>
    <name evidence="2" type="ORF">PZE19_25150</name>
</gene>
<reference evidence="2 3" key="1">
    <citation type="submission" date="2023-03" db="EMBL/GenBank/DDBJ databases">
        <title>Paludisphaera mucosa sp. nov. a novel planctomycete from northern fen.</title>
        <authorList>
            <person name="Ivanova A."/>
        </authorList>
    </citation>
    <scope>NUCLEOTIDE SEQUENCE [LARGE SCALE GENOMIC DNA]</scope>
    <source>
        <strain evidence="2 3">Pla2</strain>
    </source>
</reference>
<keyword evidence="1" id="KW-0732">Signal</keyword>
<dbReference type="RefSeq" id="WP_277863360.1">
    <property type="nucleotide sequence ID" value="NZ_JARRAG010000002.1"/>
</dbReference>
<dbReference type="EMBL" id="JARRAG010000002">
    <property type="protein sequence ID" value="MDG3007070.1"/>
    <property type="molecule type" value="Genomic_DNA"/>
</dbReference>
<dbReference type="Proteomes" id="UP001216907">
    <property type="component" value="Unassembled WGS sequence"/>
</dbReference>
<evidence type="ECO:0000313" key="2">
    <source>
        <dbReference type="EMBL" id="MDG3007070.1"/>
    </source>
</evidence>
<comment type="caution">
    <text evidence="2">The sequence shown here is derived from an EMBL/GenBank/DDBJ whole genome shotgun (WGS) entry which is preliminary data.</text>
</comment>
<sequence length="466" mass="50080">MDLSRRVGAGPRRAGGRLLAAFLGAVVGSSGAVADDGAMRLEETVAPDAVTAARIELKASGLYRPSLPPDAMTPDAKMPKPLDVDIQTRIVYRERLLKGPRRRAVRLVKQAASAINGEIRPTARELRSELSLLLAERREADGSVSVVSPSGSLTRGELELVEGLGDTLCLKDLLPEGPASKGEPWPVRKTALWAITGYDAITSTTLAGVIESVVDDRVRIALKGEVKGSVLGAEGTMTCEGKLSFDRKAGLIDGLELNRSETRQGGEVEAGLDLKSTLTIVRRAGLEPPSELSDATLAALSPEQTPARLLLQLIAPDGRYDLLHDRSWHTYWDDRKLVVLKKYDAGRVKAQCNLIYGPPAGKGKHQDVQAFREDVQRGLKDRFGQFLGNGEVDGDPRGGFRYKLGVQGRQGDLGLLWYYYLIASPGGDQLLATFTLADSDAAAFGQADETVIGSLQWNDPPLAVGP</sequence>
<keyword evidence="3" id="KW-1185">Reference proteome</keyword>
<evidence type="ECO:0000256" key="1">
    <source>
        <dbReference type="SAM" id="SignalP"/>
    </source>
</evidence>
<feature type="signal peptide" evidence="1">
    <location>
        <begin position="1"/>
        <end position="34"/>
    </location>
</feature>